<name>A0A402BLI4_9CHLR</name>
<evidence type="ECO:0000313" key="2">
    <source>
        <dbReference type="Proteomes" id="UP000287171"/>
    </source>
</evidence>
<keyword evidence="2" id="KW-1185">Reference proteome</keyword>
<accession>A0A402BLI4</accession>
<protein>
    <submittedName>
        <fullName evidence="1">Uncharacterized protein</fullName>
    </submittedName>
</protein>
<dbReference type="AlphaFoldDB" id="A0A402BLI4"/>
<dbReference type="Proteomes" id="UP000287171">
    <property type="component" value="Unassembled WGS sequence"/>
</dbReference>
<dbReference type="EMBL" id="BIFT01000004">
    <property type="protein sequence ID" value="GCE32228.1"/>
    <property type="molecule type" value="Genomic_DNA"/>
</dbReference>
<gene>
    <name evidence="1" type="ORF">KDA_77120</name>
</gene>
<comment type="caution">
    <text evidence="1">The sequence shown here is derived from an EMBL/GenBank/DDBJ whole genome shotgun (WGS) entry which is preliminary data.</text>
</comment>
<proteinExistence type="predicted"/>
<organism evidence="1 2">
    <name type="scientific">Dictyobacter alpinus</name>
    <dbReference type="NCBI Taxonomy" id="2014873"/>
    <lineage>
        <taxon>Bacteria</taxon>
        <taxon>Bacillati</taxon>
        <taxon>Chloroflexota</taxon>
        <taxon>Ktedonobacteria</taxon>
        <taxon>Ktedonobacterales</taxon>
        <taxon>Dictyobacteraceae</taxon>
        <taxon>Dictyobacter</taxon>
    </lineage>
</organism>
<dbReference type="RefSeq" id="WP_246039350.1">
    <property type="nucleotide sequence ID" value="NZ_BIFT01000004.1"/>
</dbReference>
<evidence type="ECO:0000313" key="1">
    <source>
        <dbReference type="EMBL" id="GCE32228.1"/>
    </source>
</evidence>
<sequence>MSTVTITATDRMQTLAKSYQEILQGTGGTPWVPLGNFMLDFFRNFPEQEQRATLIAEPIQTAGESQQEQSTEAHKWAVFCAASAEHLARRYGLAIPSWVDEPTYSPLEEPWYFLPMSYKKERVRLREEAATPPEFAKRNIYCGNVYIDKYAAAQEFKLRKTA</sequence>
<reference evidence="2" key="1">
    <citation type="submission" date="2018-12" db="EMBL/GenBank/DDBJ databases">
        <title>Tengunoibacter tsumagoiensis gen. nov., sp. nov., Dictyobacter kobayashii sp. nov., D. alpinus sp. nov., and D. joshuensis sp. nov. and description of Dictyobacteraceae fam. nov. within the order Ktedonobacterales isolated from Tengu-no-mugimeshi.</title>
        <authorList>
            <person name="Wang C.M."/>
            <person name="Zheng Y."/>
            <person name="Sakai Y."/>
            <person name="Toyoda A."/>
            <person name="Minakuchi Y."/>
            <person name="Abe K."/>
            <person name="Yokota A."/>
            <person name="Yabe S."/>
        </authorList>
    </citation>
    <scope>NUCLEOTIDE SEQUENCE [LARGE SCALE GENOMIC DNA]</scope>
    <source>
        <strain evidence="2">Uno16</strain>
    </source>
</reference>